<gene>
    <name evidence="2" type="ORF">DES39_0778</name>
</gene>
<feature type="transmembrane region" description="Helical" evidence="1">
    <location>
        <begin position="20"/>
        <end position="43"/>
    </location>
</feature>
<feature type="transmembrane region" description="Helical" evidence="1">
    <location>
        <begin position="115"/>
        <end position="133"/>
    </location>
</feature>
<keyword evidence="1" id="KW-0472">Membrane</keyword>
<evidence type="ECO:0000313" key="2">
    <source>
        <dbReference type="EMBL" id="RKS87542.1"/>
    </source>
</evidence>
<comment type="caution">
    <text evidence="2">The sequence shown here is derived from an EMBL/GenBank/DDBJ whole genome shotgun (WGS) entry which is preliminary data.</text>
</comment>
<dbReference type="RefSeq" id="WP_121144430.1">
    <property type="nucleotide sequence ID" value="NZ_RBWY01000001.1"/>
</dbReference>
<accession>A0A495RJ27</accession>
<dbReference type="Proteomes" id="UP000278542">
    <property type="component" value="Unassembled WGS sequence"/>
</dbReference>
<dbReference type="PANTHER" id="PTHR37314">
    <property type="entry name" value="SLR0142 PROTEIN"/>
    <property type="match status" value="1"/>
</dbReference>
<evidence type="ECO:0000313" key="3">
    <source>
        <dbReference type="Proteomes" id="UP000278542"/>
    </source>
</evidence>
<dbReference type="EMBL" id="RBWY01000001">
    <property type="protein sequence ID" value="RKS87542.1"/>
    <property type="molecule type" value="Genomic_DNA"/>
</dbReference>
<sequence length="237" mass="26483">MIHLTDKNSPLHEKLEIGLLLAIVGGFLDAYSFLCYGGVFANAQTGNMVLLGISLINGDYISFFHYLIPIIAFSLGILVTEYLLKHLSGYFYIWILIIEILILFIIAFLPENMPQVIVTASISLMCSIQIGSFRKICGAPYTSTMCTGNLRSAMGLLFVAMTEKDSNALVQSLRYLVIILFFCIGAVVGAIFVDWWGKLSVLICCLLFFILLLLIIKDLIHIRSKQQQLDKLLKSQD</sequence>
<organism evidence="2 3">
    <name type="scientific">Orbus hercynius</name>
    <dbReference type="NCBI Taxonomy" id="593135"/>
    <lineage>
        <taxon>Bacteria</taxon>
        <taxon>Pseudomonadati</taxon>
        <taxon>Pseudomonadota</taxon>
        <taxon>Gammaproteobacteria</taxon>
        <taxon>Orbales</taxon>
        <taxon>Orbaceae</taxon>
        <taxon>Orbus</taxon>
    </lineage>
</organism>
<keyword evidence="3" id="KW-1185">Reference proteome</keyword>
<proteinExistence type="predicted"/>
<dbReference type="PANTHER" id="PTHR37314:SF4">
    <property type="entry name" value="UPF0700 TRANSMEMBRANE PROTEIN YOAK"/>
    <property type="match status" value="1"/>
</dbReference>
<dbReference type="OrthoDB" id="6465034at2"/>
<protein>
    <submittedName>
        <fullName evidence="2">Uncharacterized membrane protein YoaK (UPF0700 family)</fullName>
    </submittedName>
</protein>
<dbReference type="Pfam" id="PF06912">
    <property type="entry name" value="DUF1275"/>
    <property type="match status" value="1"/>
</dbReference>
<feature type="transmembrane region" description="Helical" evidence="1">
    <location>
        <begin position="91"/>
        <end position="109"/>
    </location>
</feature>
<reference evidence="2 3" key="1">
    <citation type="submission" date="2018-10" db="EMBL/GenBank/DDBJ databases">
        <title>Genomic Encyclopedia of Type Strains, Phase IV (KMG-IV): sequencing the most valuable type-strain genomes for metagenomic binning, comparative biology and taxonomic classification.</title>
        <authorList>
            <person name="Goeker M."/>
        </authorList>
    </citation>
    <scope>NUCLEOTIDE SEQUENCE [LARGE SCALE GENOMIC DNA]</scope>
    <source>
        <strain evidence="2 3">DSM 22228</strain>
    </source>
</reference>
<dbReference type="InterPro" id="IPR010699">
    <property type="entry name" value="DUF1275"/>
</dbReference>
<feature type="transmembrane region" description="Helical" evidence="1">
    <location>
        <begin position="199"/>
        <end position="216"/>
    </location>
</feature>
<keyword evidence="1" id="KW-0812">Transmembrane</keyword>
<feature type="transmembrane region" description="Helical" evidence="1">
    <location>
        <begin position="173"/>
        <end position="193"/>
    </location>
</feature>
<name>A0A495RJ27_9GAMM</name>
<keyword evidence="1" id="KW-1133">Transmembrane helix</keyword>
<evidence type="ECO:0000256" key="1">
    <source>
        <dbReference type="SAM" id="Phobius"/>
    </source>
</evidence>
<dbReference type="AlphaFoldDB" id="A0A495RJ27"/>